<dbReference type="InterPro" id="IPR036061">
    <property type="entry name" value="CheW-like_dom_sf"/>
</dbReference>
<gene>
    <name evidence="2" type="ORF">C725_1526</name>
</gene>
<dbReference type="CDD" id="cd00732">
    <property type="entry name" value="CheW"/>
    <property type="match status" value="1"/>
</dbReference>
<dbReference type="Proteomes" id="UP000011717">
    <property type="component" value="Unassembled WGS sequence"/>
</dbReference>
<dbReference type="PANTHER" id="PTHR22617:SF23">
    <property type="entry name" value="CHEMOTAXIS PROTEIN CHEW"/>
    <property type="match status" value="1"/>
</dbReference>
<dbReference type="Gene3D" id="2.30.30.40">
    <property type="entry name" value="SH3 Domains"/>
    <property type="match status" value="1"/>
</dbReference>
<dbReference type="EMBL" id="AMRV01000004">
    <property type="protein sequence ID" value="EMD82928.1"/>
    <property type="molecule type" value="Genomic_DNA"/>
</dbReference>
<sequence>MTHSATQIVTLSLAGRALGIDVMQVQDVIRLGTVTPVPRAAPWIAGVMNLRGHIVTAIDLRARLGLPPTIGERSMCVVVSLDGEAHGLIVDAVGEVLAVSEADREPDPPTLPAHWRAVSRGIVRREEDLILELDAAALLSGCPDAQIVAAA</sequence>
<dbReference type="PROSITE" id="PS50851">
    <property type="entry name" value="CHEW"/>
    <property type="match status" value="1"/>
</dbReference>
<proteinExistence type="predicted"/>
<keyword evidence="3" id="KW-1185">Reference proteome</keyword>
<dbReference type="AlphaFoldDB" id="M2U4M6"/>
<dbReference type="Pfam" id="PF01584">
    <property type="entry name" value="CheW"/>
    <property type="match status" value="1"/>
</dbReference>
<evidence type="ECO:0000313" key="3">
    <source>
        <dbReference type="Proteomes" id="UP000011717"/>
    </source>
</evidence>
<accession>M2U4M6</accession>
<comment type="caution">
    <text evidence="2">The sequence shown here is derived from an EMBL/GenBank/DDBJ whole genome shotgun (WGS) entry which is preliminary data.</text>
</comment>
<dbReference type="SUPFAM" id="SSF50341">
    <property type="entry name" value="CheW-like"/>
    <property type="match status" value="1"/>
</dbReference>
<dbReference type="Gene3D" id="2.40.50.180">
    <property type="entry name" value="CheA-289, Domain 4"/>
    <property type="match status" value="1"/>
</dbReference>
<evidence type="ECO:0000313" key="2">
    <source>
        <dbReference type="EMBL" id="EMD82928.1"/>
    </source>
</evidence>
<dbReference type="GO" id="GO:0005829">
    <property type="term" value="C:cytosol"/>
    <property type="evidence" value="ECO:0007669"/>
    <property type="project" value="TreeGrafter"/>
</dbReference>
<dbReference type="RefSeq" id="WP_008601543.1">
    <property type="nucleotide sequence ID" value="NZ_AMRV01000004.1"/>
</dbReference>
<feature type="domain" description="CheW-like" evidence="1">
    <location>
        <begin position="5"/>
        <end position="144"/>
    </location>
</feature>
<dbReference type="GO" id="GO:0006935">
    <property type="term" value="P:chemotaxis"/>
    <property type="evidence" value="ECO:0007669"/>
    <property type="project" value="InterPro"/>
</dbReference>
<organism evidence="2 3">
    <name type="scientific">Pacificimonas flava</name>
    <dbReference type="NCBI Taxonomy" id="1234595"/>
    <lineage>
        <taxon>Bacteria</taxon>
        <taxon>Pseudomonadati</taxon>
        <taxon>Pseudomonadota</taxon>
        <taxon>Alphaproteobacteria</taxon>
        <taxon>Sphingomonadales</taxon>
        <taxon>Sphingosinicellaceae</taxon>
        <taxon>Pacificimonas</taxon>
    </lineage>
</organism>
<dbReference type="InterPro" id="IPR039315">
    <property type="entry name" value="CheW"/>
</dbReference>
<dbReference type="OrthoDB" id="3291462at2"/>
<dbReference type="SMART" id="SM00260">
    <property type="entry name" value="CheW"/>
    <property type="match status" value="1"/>
</dbReference>
<dbReference type="PANTHER" id="PTHR22617">
    <property type="entry name" value="CHEMOTAXIS SENSOR HISTIDINE KINASE-RELATED"/>
    <property type="match status" value="1"/>
</dbReference>
<evidence type="ECO:0000259" key="1">
    <source>
        <dbReference type="PROSITE" id="PS50851"/>
    </source>
</evidence>
<name>M2U4M6_9SPHN</name>
<dbReference type="InterPro" id="IPR002545">
    <property type="entry name" value="CheW-lke_dom"/>
</dbReference>
<protein>
    <submittedName>
        <fullName evidence="2">Chemotaxis signal transduction protein</fullName>
    </submittedName>
</protein>
<reference evidence="2 3" key="1">
    <citation type="journal article" date="2013" name="Genome Announc.">
        <title>Draft Genome Sequence of Strain JLT2015T, Belonging to the Family Sphingomonadaceae of the Alphaproteobacteria.</title>
        <authorList>
            <person name="Tang K."/>
            <person name="Liu K."/>
            <person name="Li S."/>
            <person name="Jiao N."/>
        </authorList>
    </citation>
    <scope>NUCLEOTIDE SEQUENCE [LARGE SCALE GENOMIC DNA]</scope>
    <source>
        <strain evidence="2 3">JLT2015</strain>
    </source>
</reference>
<dbReference type="GO" id="GO:0007165">
    <property type="term" value="P:signal transduction"/>
    <property type="evidence" value="ECO:0007669"/>
    <property type="project" value="InterPro"/>
</dbReference>